<accession>A0A1C1Z075</accession>
<dbReference type="Proteomes" id="UP000094795">
    <property type="component" value="Unassembled WGS sequence"/>
</dbReference>
<comment type="caution">
    <text evidence="1">The sequence shown here is derived from an EMBL/GenBank/DDBJ whole genome shotgun (WGS) entry which is preliminary data.</text>
</comment>
<evidence type="ECO:0000313" key="1">
    <source>
        <dbReference type="EMBL" id="OCW59080.1"/>
    </source>
</evidence>
<keyword evidence="2" id="KW-1185">Reference proteome</keyword>
<proteinExistence type="predicted"/>
<dbReference type="OrthoDB" id="5635488at2"/>
<reference evidence="1 2" key="1">
    <citation type="submission" date="2015-12" db="EMBL/GenBank/DDBJ databases">
        <authorList>
            <person name="Shamseldin A."/>
            <person name="Moawad H."/>
            <person name="Abd El-Rahim W.M."/>
            <person name="Sadowsky M.J."/>
        </authorList>
    </citation>
    <scope>NUCLEOTIDE SEQUENCE [LARGE SCALE GENOMIC DNA]</scope>
    <source>
        <strain evidence="1 2">JC234</strain>
    </source>
</reference>
<sequence>MNEHTCLTEIADLKTRYDLYGGVHKGLRRAGCELLLRLGSVDFADAGETEAVLSMLRLYLDLAASHVMHEDLHIHQALQARGVSTATVDHQHDDHRRDFAALEALAQEIESAAPAERRAACRKLYLAFAAYLADDLAHMHEEETVTAPALWGAFTDDELMDIERRIIGSIPPEKNMAFMRAMIPAMNPAEREALLGGMQRGAPAEVFNAVIEFAVRPSLPAAAFRALASRLRIAA</sequence>
<dbReference type="RefSeq" id="WP_066175176.1">
    <property type="nucleotide sequence ID" value="NZ_LQZT01000002.1"/>
</dbReference>
<protein>
    <recommendedName>
        <fullName evidence="3">Hemerythrin-like domain-containing protein</fullName>
    </recommendedName>
</protein>
<dbReference type="InterPro" id="IPR045808">
    <property type="entry name" value="Hr_FBXL5"/>
</dbReference>
<dbReference type="Gene3D" id="1.20.120.520">
    <property type="entry name" value="nmb1532 protein domain like"/>
    <property type="match status" value="1"/>
</dbReference>
<dbReference type="CDD" id="cd12109">
    <property type="entry name" value="Hr_FBXL5"/>
    <property type="match status" value="1"/>
</dbReference>
<evidence type="ECO:0000313" key="2">
    <source>
        <dbReference type="Proteomes" id="UP000094795"/>
    </source>
</evidence>
<evidence type="ECO:0008006" key="3">
    <source>
        <dbReference type="Google" id="ProtNLM"/>
    </source>
</evidence>
<gene>
    <name evidence="1" type="ORF">AWJ14_05100</name>
</gene>
<dbReference type="EMBL" id="LQZT01000002">
    <property type="protein sequence ID" value="OCW59080.1"/>
    <property type="molecule type" value="Genomic_DNA"/>
</dbReference>
<organism evidence="1 2">
    <name type="scientific">Hoeflea olei</name>
    <dbReference type="NCBI Taxonomy" id="1480615"/>
    <lineage>
        <taxon>Bacteria</taxon>
        <taxon>Pseudomonadati</taxon>
        <taxon>Pseudomonadota</taxon>
        <taxon>Alphaproteobacteria</taxon>
        <taxon>Hyphomicrobiales</taxon>
        <taxon>Rhizobiaceae</taxon>
        <taxon>Hoeflea</taxon>
    </lineage>
</organism>
<name>A0A1C1Z075_9HYPH</name>
<dbReference type="GO" id="GO:0006879">
    <property type="term" value="P:intracellular iron ion homeostasis"/>
    <property type="evidence" value="ECO:0007669"/>
    <property type="project" value="InterPro"/>
</dbReference>
<dbReference type="STRING" id="1480615.AWJ14_05100"/>
<dbReference type="AlphaFoldDB" id="A0A1C1Z075"/>